<organism evidence="1 2">
    <name type="scientific">Skermania pinensis</name>
    <dbReference type="NCBI Taxonomy" id="39122"/>
    <lineage>
        <taxon>Bacteria</taxon>
        <taxon>Bacillati</taxon>
        <taxon>Actinomycetota</taxon>
        <taxon>Actinomycetes</taxon>
        <taxon>Mycobacteriales</taxon>
        <taxon>Gordoniaceae</taxon>
        <taxon>Skermania</taxon>
    </lineage>
</organism>
<gene>
    <name evidence="1" type="ORF">KV203_03965</name>
</gene>
<evidence type="ECO:0000313" key="2">
    <source>
        <dbReference type="Proteomes" id="UP000887023"/>
    </source>
</evidence>
<reference evidence="1" key="1">
    <citation type="submission" date="2021-07" db="EMBL/GenBank/DDBJ databases">
        <title>Candidatus Kaistella beijingensis sp. nov. isolated from a municipal wastewater treatment plant is involved in sludge foaming.</title>
        <authorList>
            <person name="Song Y."/>
            <person name="Liu S.-J."/>
        </authorList>
    </citation>
    <scope>NUCLEOTIDE SEQUENCE</scope>
    <source>
        <strain evidence="1">DSM 43998</strain>
    </source>
</reference>
<proteinExistence type="predicted"/>
<accession>A0ABX8SD88</accession>
<keyword evidence="2" id="KW-1185">Reference proteome</keyword>
<dbReference type="RefSeq" id="WP_066468681.1">
    <property type="nucleotide sequence ID" value="NZ_CBCRUZ010000004.1"/>
</dbReference>
<dbReference type="EMBL" id="CP079105">
    <property type="protein sequence ID" value="QXQ14570.1"/>
    <property type="molecule type" value="Genomic_DNA"/>
</dbReference>
<protein>
    <submittedName>
        <fullName evidence="1">Uncharacterized protein</fullName>
    </submittedName>
</protein>
<name>A0ABX8SD88_9ACTN</name>
<sequence length="107" mass="11888">MPVTRVQIIAEARESSRFTHLIPDNLGQVGPTTLAYLRERCGVGPDEYELMDEFGTKQRFSLASFAHLSPDTVMAISFRSGSADREFPPLEPGEVLLKDYLVEAVDS</sequence>
<dbReference type="Proteomes" id="UP000887023">
    <property type="component" value="Chromosome"/>
</dbReference>
<evidence type="ECO:0000313" key="1">
    <source>
        <dbReference type="EMBL" id="QXQ14570.1"/>
    </source>
</evidence>